<dbReference type="GO" id="GO:0003755">
    <property type="term" value="F:peptidyl-prolyl cis-trans isomerase activity"/>
    <property type="evidence" value="ECO:0007669"/>
    <property type="project" value="InterPro"/>
</dbReference>
<proteinExistence type="inferred from homology"/>
<dbReference type="SUPFAM" id="SSF54534">
    <property type="entry name" value="FKBP-like"/>
    <property type="match status" value="1"/>
</dbReference>
<dbReference type="AlphaFoldDB" id="A0A3B0XVX4"/>
<accession>A0A3B0XVX4</accession>
<dbReference type="GO" id="GO:0005886">
    <property type="term" value="C:plasma membrane"/>
    <property type="evidence" value="ECO:0007669"/>
    <property type="project" value="UniProtKB-SubCell"/>
</dbReference>
<evidence type="ECO:0000256" key="7">
    <source>
        <dbReference type="ARBA" id="ARBA00023186"/>
    </source>
</evidence>
<evidence type="ECO:0000256" key="6">
    <source>
        <dbReference type="ARBA" id="ARBA00023136"/>
    </source>
</evidence>
<dbReference type="InterPro" id="IPR046357">
    <property type="entry name" value="PPIase_dom_sf"/>
</dbReference>
<evidence type="ECO:0000256" key="11">
    <source>
        <dbReference type="SAM" id="MobiDB-lite"/>
    </source>
</evidence>
<feature type="domain" description="PpiC" evidence="13">
    <location>
        <begin position="265"/>
        <end position="367"/>
    </location>
</feature>
<evidence type="ECO:0000256" key="2">
    <source>
        <dbReference type="ARBA" id="ARBA00022475"/>
    </source>
</evidence>
<evidence type="ECO:0000256" key="8">
    <source>
        <dbReference type="ARBA" id="ARBA00038408"/>
    </source>
</evidence>
<protein>
    <recommendedName>
        <fullName evidence="9">Periplasmic chaperone PpiD</fullName>
    </recommendedName>
    <alternativeName>
        <fullName evidence="10">Periplasmic folding chaperone</fullName>
    </alternativeName>
</protein>
<dbReference type="PROSITE" id="PS01096">
    <property type="entry name" value="PPIC_PPIASE_1"/>
    <property type="match status" value="1"/>
</dbReference>
<dbReference type="Gene3D" id="1.10.4030.10">
    <property type="entry name" value="Porin chaperone SurA, peptide-binding domain"/>
    <property type="match status" value="1"/>
</dbReference>
<evidence type="ECO:0000256" key="10">
    <source>
        <dbReference type="ARBA" id="ARBA00042775"/>
    </source>
</evidence>
<dbReference type="InterPro" id="IPR023058">
    <property type="entry name" value="PPIase_PpiC_CS"/>
</dbReference>
<keyword evidence="5 12" id="KW-1133">Transmembrane helix</keyword>
<keyword evidence="2" id="KW-1003">Cell membrane</keyword>
<dbReference type="PANTHER" id="PTHR47529">
    <property type="entry name" value="PEPTIDYL-PROLYL CIS-TRANS ISOMERASE D"/>
    <property type="match status" value="1"/>
</dbReference>
<dbReference type="Gene3D" id="3.10.50.40">
    <property type="match status" value="1"/>
</dbReference>
<keyword evidence="4 12" id="KW-0812">Transmembrane</keyword>
<evidence type="ECO:0000313" key="14">
    <source>
        <dbReference type="EMBL" id="VAW67397.1"/>
    </source>
</evidence>
<dbReference type="Pfam" id="PF13616">
    <property type="entry name" value="Rotamase_3"/>
    <property type="match status" value="1"/>
</dbReference>
<sequence length="631" mass="70010">MLQSIHDKAKGVLGIFIVVLIGLTFALFGINDYLTGATEKFAARVDGVEISQSEFEQGMTRQRQRLEEMFQGKVPDSPIFQQRMKEQVLEQLITQRVLKKAISDEGYRVSNQMLAQKIKNMEAFQQDGSFDAVAYQAIIQGQGMAIKEFENLYRSDLGVQQFQDGILRSSVVGPGELNILYQIQQQSRDISYLQFDDSQYEADTAVTEDQIRDYFEANKARFMSPEMVSISYVELKSDDLMKDIVVDDAAIKELYDNYVSSIKAKEQRKARHILINVSADADDETRSSKKATAEGLLKRINAGESFEALAKASSDDPGSSDKGGDLGWINKGGMTPEFEASLFKLKKGETSKIVESEYGYHIIHLDDIKSGNIDSFELKKSELIKQHQAQAIEDRFYEKSELMATIAYENDQSLQDVADALGTEIKTLPAFSRFQGTGIATNDKVRQAAFDSAVINEGRNSEIIEIDRKHAVVLRLDVHTDAKPKALEEVKAQITAALKAQGAREKAQAAALAALVLLEQGKAIDAEEVKSTASLVKVGSVKRDNKTLNQQVLQAAFTMVKPKGKPVYKVLELATGAAVLELKSVSAPAPASDEQLQVLSRQFQNEQANRDMEAVLSYLKSKAEIVRQSEL</sequence>
<name>A0A3B0XVX4_9ZZZZ</name>
<dbReference type="SUPFAM" id="SSF109998">
    <property type="entry name" value="Triger factor/SurA peptide-binding domain-like"/>
    <property type="match status" value="1"/>
</dbReference>
<keyword evidence="7" id="KW-0143">Chaperone</keyword>
<reference evidence="14" key="1">
    <citation type="submission" date="2018-06" db="EMBL/GenBank/DDBJ databases">
        <authorList>
            <person name="Zhirakovskaya E."/>
        </authorList>
    </citation>
    <scope>NUCLEOTIDE SEQUENCE</scope>
</reference>
<dbReference type="InterPro" id="IPR000297">
    <property type="entry name" value="PPIase_PpiC"/>
</dbReference>
<evidence type="ECO:0000256" key="9">
    <source>
        <dbReference type="ARBA" id="ARBA00040743"/>
    </source>
</evidence>
<evidence type="ECO:0000256" key="12">
    <source>
        <dbReference type="SAM" id="Phobius"/>
    </source>
</evidence>
<dbReference type="Pfam" id="PF13624">
    <property type="entry name" value="SurA_N_3"/>
    <property type="match status" value="1"/>
</dbReference>
<evidence type="ECO:0000256" key="3">
    <source>
        <dbReference type="ARBA" id="ARBA00022519"/>
    </source>
</evidence>
<dbReference type="InterPro" id="IPR027304">
    <property type="entry name" value="Trigger_fact/SurA_dom_sf"/>
</dbReference>
<evidence type="ECO:0000256" key="4">
    <source>
        <dbReference type="ARBA" id="ARBA00022692"/>
    </source>
</evidence>
<comment type="subcellular location">
    <subcellularLocation>
        <location evidence="1">Cell inner membrane</location>
        <topology evidence="1">Single-pass type II membrane protein</topology>
        <orientation evidence="1">Periplasmic side</orientation>
    </subcellularLocation>
</comment>
<dbReference type="InterPro" id="IPR052029">
    <property type="entry name" value="PpiD_chaperone"/>
</dbReference>
<feature type="region of interest" description="Disordered" evidence="11">
    <location>
        <begin position="310"/>
        <end position="330"/>
    </location>
</feature>
<dbReference type="PROSITE" id="PS50198">
    <property type="entry name" value="PPIC_PPIASE_2"/>
    <property type="match status" value="1"/>
</dbReference>
<organism evidence="14">
    <name type="scientific">hydrothermal vent metagenome</name>
    <dbReference type="NCBI Taxonomy" id="652676"/>
    <lineage>
        <taxon>unclassified sequences</taxon>
        <taxon>metagenomes</taxon>
        <taxon>ecological metagenomes</taxon>
    </lineage>
</organism>
<evidence type="ECO:0000256" key="5">
    <source>
        <dbReference type="ARBA" id="ARBA00022989"/>
    </source>
</evidence>
<keyword evidence="3" id="KW-0997">Cell inner membrane</keyword>
<keyword evidence="6 12" id="KW-0472">Membrane</keyword>
<evidence type="ECO:0000256" key="1">
    <source>
        <dbReference type="ARBA" id="ARBA00004382"/>
    </source>
</evidence>
<gene>
    <name evidence="14" type="ORF">MNBD_GAMMA09-2732</name>
</gene>
<evidence type="ECO:0000259" key="13">
    <source>
        <dbReference type="PROSITE" id="PS50198"/>
    </source>
</evidence>
<dbReference type="EMBL" id="UOFI01000098">
    <property type="protein sequence ID" value="VAW67397.1"/>
    <property type="molecule type" value="Genomic_DNA"/>
</dbReference>
<dbReference type="PANTHER" id="PTHR47529:SF1">
    <property type="entry name" value="PERIPLASMIC CHAPERONE PPID"/>
    <property type="match status" value="1"/>
</dbReference>
<feature type="transmembrane region" description="Helical" evidence="12">
    <location>
        <begin position="12"/>
        <end position="30"/>
    </location>
</feature>
<comment type="similarity">
    <text evidence="8">Belongs to the PpiD chaperone family.</text>
</comment>